<proteinExistence type="inferred from homology"/>
<dbReference type="EMBL" id="CDSF01000076">
    <property type="protein sequence ID" value="CEO96691.1"/>
    <property type="molecule type" value="Genomic_DNA"/>
</dbReference>
<evidence type="ECO:0000256" key="7">
    <source>
        <dbReference type="ARBA" id="ARBA00022989"/>
    </source>
</evidence>
<keyword evidence="4" id="KW-0808">Transferase</keyword>
<evidence type="ECO:0000256" key="11">
    <source>
        <dbReference type="SAM" id="Phobius"/>
    </source>
</evidence>
<dbReference type="OMA" id="PREEASW"/>
<evidence type="ECO:0000256" key="9">
    <source>
        <dbReference type="ARBA" id="ARBA00023136"/>
    </source>
</evidence>
<sequence>MGKHARLKGRAVQRVVVVGICVLAAVSLIQTVNLMRRMGDDEWSRAVTPLPVLRTGRTLWTRIADAVRKADLEHVPEFEIDLSGDPGCQNAHAPNPWVFAVSMAPEAIDRARWQWQTFMANVPRTAPEALLHGGRGIVLSGGRLSHLHTVVITITRLRNLGCRLPIELWFLDDEMPGPPLIAYFRRLGASVRCTCDIYDNDGGERPAVDMQFRYIDKRFQIKSIALVMSAFSDVLFLDSDNVPLVDPTYLFDHVAYRRTGAILWPDFWACNTNPVYWEIMGLHRDTCDRRGTFESGQMLINKARHWEPLMLALEMNMQAQLHYNLESGSDRCGGGDKETFAVAFDALGHSYDKVRRQPGIIGRVLPDGNYQGTAMIQYDPDTKKPLFLHINTVKFSPERLLGGEQRRWPVEKARSLLGRDDGDFEKECLRIMVNFVCTSEYAAHAGPEHAAKCPELLNALETF</sequence>
<evidence type="ECO:0000256" key="2">
    <source>
        <dbReference type="ARBA" id="ARBA00004606"/>
    </source>
</evidence>
<reference evidence="12 14" key="1">
    <citation type="submission" date="2015-02" db="EMBL/GenBank/DDBJ databases">
        <authorList>
            <person name="Chooi Y.-H."/>
        </authorList>
    </citation>
    <scope>NUCLEOTIDE SEQUENCE [LARGE SCALE GENOMIC DNA]</scope>
    <source>
        <strain evidence="12">E3</strain>
    </source>
</reference>
<geneLocation type="mitochondrion" evidence="13"/>
<dbReference type="OrthoDB" id="430354at2759"/>
<dbReference type="PANTHER" id="PTHR31646:SF1">
    <property type="entry name" value="ALPHA-1,2-MANNOSYLTRANSFERASE MNN2"/>
    <property type="match status" value="1"/>
</dbReference>
<dbReference type="Proteomes" id="UP000039324">
    <property type="component" value="Unassembled WGS sequence"/>
</dbReference>
<dbReference type="Gene3D" id="3.90.550.10">
    <property type="entry name" value="Spore Coat Polysaccharide Biosynthesis Protein SpsA, Chain A"/>
    <property type="match status" value="1"/>
</dbReference>
<comment type="subcellular location">
    <subcellularLocation>
        <location evidence="10">Endomembrane system</location>
        <topology evidence="10">Single-pass membrane protein</topology>
    </subcellularLocation>
    <subcellularLocation>
        <location evidence="1">Golgi apparatus membrane</location>
    </subcellularLocation>
    <subcellularLocation>
        <location evidence="2">Membrane</location>
        <topology evidence="2">Single-pass type II membrane protein</topology>
    </subcellularLocation>
</comment>
<dbReference type="STRING" id="37360.A0A0G4IN81"/>
<organism evidence="12 14">
    <name type="scientific">Plasmodiophora brassicae</name>
    <name type="common">Clubroot disease agent</name>
    <dbReference type="NCBI Taxonomy" id="37360"/>
    <lineage>
        <taxon>Eukaryota</taxon>
        <taxon>Sar</taxon>
        <taxon>Rhizaria</taxon>
        <taxon>Endomyxa</taxon>
        <taxon>Phytomyxea</taxon>
        <taxon>Plasmodiophorida</taxon>
        <taxon>Plasmodiophoridae</taxon>
        <taxon>Plasmodiophora</taxon>
    </lineage>
</organism>
<dbReference type="AlphaFoldDB" id="A0A0G4IN81"/>
<feature type="transmembrane region" description="Helical" evidence="11">
    <location>
        <begin position="12"/>
        <end position="29"/>
    </location>
</feature>
<evidence type="ECO:0000256" key="3">
    <source>
        <dbReference type="ARBA" id="ARBA00009105"/>
    </source>
</evidence>
<dbReference type="GO" id="GO:0000139">
    <property type="term" value="C:Golgi membrane"/>
    <property type="evidence" value="ECO:0007669"/>
    <property type="project" value="UniProtKB-SubCell"/>
</dbReference>
<evidence type="ECO:0000256" key="1">
    <source>
        <dbReference type="ARBA" id="ARBA00004394"/>
    </source>
</evidence>
<dbReference type="EMBL" id="OVEO01000004">
    <property type="protein sequence ID" value="SPQ95354.1"/>
    <property type="molecule type" value="Genomic_DNA"/>
</dbReference>
<dbReference type="SUPFAM" id="SSF53448">
    <property type="entry name" value="Nucleotide-diphospho-sugar transferases"/>
    <property type="match status" value="1"/>
</dbReference>
<evidence type="ECO:0000313" key="14">
    <source>
        <dbReference type="Proteomes" id="UP000039324"/>
    </source>
</evidence>
<dbReference type="GO" id="GO:0046354">
    <property type="term" value="P:mannan biosynthetic process"/>
    <property type="evidence" value="ECO:0007669"/>
    <property type="project" value="TreeGrafter"/>
</dbReference>
<dbReference type="PANTHER" id="PTHR31646">
    <property type="entry name" value="ALPHA-1,2-MANNOSYLTRANSFERASE MNN2"/>
    <property type="match status" value="1"/>
</dbReference>
<dbReference type="Pfam" id="PF11051">
    <property type="entry name" value="Mannosyl_trans3"/>
    <property type="match status" value="2"/>
</dbReference>
<dbReference type="InterPro" id="IPR029044">
    <property type="entry name" value="Nucleotide-diphossugar_trans"/>
</dbReference>
<keyword evidence="8" id="KW-0333">Golgi apparatus</keyword>
<name>A0A0G4IN81_PLABS</name>
<accession>A0A0G4IN81</accession>
<protein>
    <recommendedName>
        <fullName evidence="16">Nucleotide-diphospho-sugar transferase domain-containing protein</fullName>
    </recommendedName>
</protein>
<dbReference type="GO" id="GO:0000026">
    <property type="term" value="F:alpha-1,2-mannosyltransferase activity"/>
    <property type="evidence" value="ECO:0007669"/>
    <property type="project" value="TreeGrafter"/>
</dbReference>
<evidence type="ECO:0000256" key="6">
    <source>
        <dbReference type="ARBA" id="ARBA00022968"/>
    </source>
</evidence>
<evidence type="ECO:0000313" key="12">
    <source>
        <dbReference type="EMBL" id="CEO96691.1"/>
    </source>
</evidence>
<evidence type="ECO:0000256" key="5">
    <source>
        <dbReference type="ARBA" id="ARBA00022692"/>
    </source>
</evidence>
<evidence type="ECO:0000256" key="10">
    <source>
        <dbReference type="ARBA" id="ARBA00037847"/>
    </source>
</evidence>
<keyword evidence="5 11" id="KW-0812">Transmembrane</keyword>
<gene>
    <name evidence="12" type="ORF">PBRA_005295</name>
    <name evidence="13" type="ORF">PLBR_LOCUS2569</name>
</gene>
<dbReference type="InterPro" id="IPR022751">
    <property type="entry name" value="Alpha_mannosyltransferase"/>
</dbReference>
<evidence type="ECO:0000256" key="8">
    <source>
        <dbReference type="ARBA" id="ARBA00023034"/>
    </source>
</evidence>
<keyword evidence="14" id="KW-1185">Reference proteome</keyword>
<evidence type="ECO:0000256" key="4">
    <source>
        <dbReference type="ARBA" id="ARBA00022679"/>
    </source>
</evidence>
<evidence type="ECO:0008006" key="16">
    <source>
        <dbReference type="Google" id="ProtNLM"/>
    </source>
</evidence>
<keyword evidence="13" id="KW-0496">Mitochondrion</keyword>
<evidence type="ECO:0000313" key="15">
    <source>
        <dbReference type="Proteomes" id="UP000290189"/>
    </source>
</evidence>
<comment type="similarity">
    <text evidence="3">Belongs to the MNN1/MNT family.</text>
</comment>
<evidence type="ECO:0000313" key="13">
    <source>
        <dbReference type="EMBL" id="SPQ95354.1"/>
    </source>
</evidence>
<dbReference type="Proteomes" id="UP000290189">
    <property type="component" value="Unassembled WGS sequence"/>
</dbReference>
<keyword evidence="6" id="KW-0735">Signal-anchor</keyword>
<keyword evidence="7 11" id="KW-1133">Transmembrane helix</keyword>
<reference evidence="13 15" key="2">
    <citation type="submission" date="2018-03" db="EMBL/GenBank/DDBJ databases">
        <authorList>
            <person name="Fogelqvist J."/>
        </authorList>
    </citation>
    <scope>NUCLEOTIDE SEQUENCE [LARGE SCALE GENOMIC DNA]</scope>
</reference>
<keyword evidence="9 11" id="KW-0472">Membrane</keyword>